<dbReference type="SUPFAM" id="SSF48452">
    <property type="entry name" value="TPR-like"/>
    <property type="match status" value="1"/>
</dbReference>
<dbReference type="InterPro" id="IPR019183">
    <property type="entry name" value="NAA25_NatB_aux_su"/>
</dbReference>
<comment type="similarity">
    <text evidence="1">Belongs to the MDM20/NAA25 family.</text>
</comment>
<dbReference type="FunCoup" id="A0A0C3G5W2">
    <property type="interactions" value="640"/>
</dbReference>
<keyword evidence="3" id="KW-1185">Reference proteome</keyword>
<evidence type="ECO:0000256" key="1">
    <source>
        <dbReference type="ARBA" id="ARBA00006298"/>
    </source>
</evidence>
<dbReference type="Proteomes" id="UP000054166">
    <property type="component" value="Unassembled WGS sequence"/>
</dbReference>
<dbReference type="InterPro" id="IPR011990">
    <property type="entry name" value="TPR-like_helical_dom_sf"/>
</dbReference>
<accession>A0A0C3G5W2</accession>
<dbReference type="HOGENOM" id="CLU_008075_1_0_1"/>
<proteinExistence type="inferred from homology"/>
<dbReference type="Gene3D" id="1.25.40.1040">
    <property type="match status" value="1"/>
</dbReference>
<dbReference type="PANTHER" id="PTHR22767">
    <property type="entry name" value="N-TERMINAL ACETYLTRANSFERASE-RELATED"/>
    <property type="match status" value="1"/>
</dbReference>
<reference evidence="3" key="2">
    <citation type="submission" date="2015-01" db="EMBL/GenBank/DDBJ databases">
        <title>Evolutionary Origins and Diversification of the Mycorrhizal Mutualists.</title>
        <authorList>
            <consortium name="DOE Joint Genome Institute"/>
            <consortium name="Mycorrhizal Genomics Consortium"/>
            <person name="Kohler A."/>
            <person name="Kuo A."/>
            <person name="Nagy L.G."/>
            <person name="Floudas D."/>
            <person name="Copeland A."/>
            <person name="Barry K.W."/>
            <person name="Cichocki N."/>
            <person name="Veneault-Fourrey C."/>
            <person name="LaButti K."/>
            <person name="Lindquist E.A."/>
            <person name="Lipzen A."/>
            <person name="Lundell T."/>
            <person name="Morin E."/>
            <person name="Murat C."/>
            <person name="Riley R."/>
            <person name="Ohm R."/>
            <person name="Sun H."/>
            <person name="Tunlid A."/>
            <person name="Henrissat B."/>
            <person name="Grigoriev I.V."/>
            <person name="Hibbett D.S."/>
            <person name="Martin F."/>
        </authorList>
    </citation>
    <scope>NUCLEOTIDE SEQUENCE [LARGE SCALE GENOMIC DNA]</scope>
    <source>
        <strain evidence="3">F 1598</strain>
    </source>
</reference>
<dbReference type="AlphaFoldDB" id="A0A0C3G5W2"/>
<dbReference type="STRING" id="765440.A0A0C3G5W2"/>
<evidence type="ECO:0000313" key="3">
    <source>
        <dbReference type="Proteomes" id="UP000054166"/>
    </source>
</evidence>
<dbReference type="GO" id="GO:0031416">
    <property type="term" value="C:NatB complex"/>
    <property type="evidence" value="ECO:0007669"/>
    <property type="project" value="TreeGrafter"/>
</dbReference>
<gene>
    <name evidence="2" type="ORF">PILCRDRAFT_815630</name>
</gene>
<dbReference type="EMBL" id="KN832980">
    <property type="protein sequence ID" value="KIM87164.1"/>
    <property type="molecule type" value="Genomic_DNA"/>
</dbReference>
<evidence type="ECO:0000313" key="2">
    <source>
        <dbReference type="EMBL" id="KIM87164.1"/>
    </source>
</evidence>
<dbReference type="Pfam" id="PF09797">
    <property type="entry name" value="NatB_MDM20"/>
    <property type="match status" value="1"/>
</dbReference>
<sequence length="945" mass="107078">MSAAALERQIRPIYDSLETGSPKTAVVSCNKLLKKHPKNSLIKALKALALVRLQKTEEAIVLCDEVLATKCTDDATLSAMQHVLRGLGRHIDMITMFDNAYKQQPTNEDLGSQTFFANVRTGNWKTAQQVATKLHKQFHNDRYLYWSVISTVLQANDSTTPPSMRTLLYRLAHRLITSSPSPSHLSPDRFHLHILILRELELYNEAHTLLDSEFGQQLCSTSLLCNEIRRDIWRLKGLWKEEGVRAEERIVKMNDRNWLEFLSVLDATFADVVSSHGSKSSDAAGTESSENIENIRELFVRIAEQDGHNDRSAPLALLELEKRARSYRLSRDHTAMVDLMENYFNLVGDKACCFEDLKPYLSLEGEDQARWTSFLESITLSSANLSDLRRSINVHALLRHTLSPTQITAEMESSRATQYLKHYLDGLKLGEGLPPTELQPVDDFAILAGQALVNVWKLADDETQLYNAASVLEFGLTKSKHSYQIRLMLVRIYTLLGAPSLALEHYRAVNVKQVQNDTLSHFVLSRASTFSLAATGDITYLSECIESSQIYNTNSQETSDFVVRAFNGEKYSQIPDFIDFEDRLDNSLARDAMKVEHVRMRITHEQLTTDLIDLELVELKFIFNRFHHDNRDFEILPNYQPRSLPSFHEQTLLFDKNPGLGWLSAFLKIYISVLQQASDLDDTVEDKLLVGDRPKQSIDPDVKLPWKERLSRRSQDELDELTPCEVSFFDYILALADWLEPYHNHIRPSPAAVLAEVTKHTGSKTLKIEELHPQNGLATNGHTKKDEEAPVVKEAPEIVSKFFDDMNAKFKDILISKRLPEALHVVTLTQEALIMLAIDSLRFKPASVVKVHKLGALVQNFKSIRAKAIEVLREMSTELLKIGESEGTAETRKTFVEACQLVTAFTEIDHDFVLNVAKRVTEARKKMLEGLGKGVAKLCTAYSNA</sequence>
<organism evidence="2 3">
    <name type="scientific">Piloderma croceum (strain F 1598)</name>
    <dbReference type="NCBI Taxonomy" id="765440"/>
    <lineage>
        <taxon>Eukaryota</taxon>
        <taxon>Fungi</taxon>
        <taxon>Dikarya</taxon>
        <taxon>Basidiomycota</taxon>
        <taxon>Agaricomycotina</taxon>
        <taxon>Agaricomycetes</taxon>
        <taxon>Agaricomycetidae</taxon>
        <taxon>Atheliales</taxon>
        <taxon>Atheliaceae</taxon>
        <taxon>Piloderma</taxon>
    </lineage>
</organism>
<protein>
    <recommendedName>
        <fullName evidence="4">Actin cytoskeleton organization protein</fullName>
    </recommendedName>
</protein>
<evidence type="ECO:0008006" key="4">
    <source>
        <dbReference type="Google" id="ProtNLM"/>
    </source>
</evidence>
<reference evidence="2 3" key="1">
    <citation type="submission" date="2014-04" db="EMBL/GenBank/DDBJ databases">
        <authorList>
            <consortium name="DOE Joint Genome Institute"/>
            <person name="Kuo A."/>
            <person name="Tarkka M."/>
            <person name="Buscot F."/>
            <person name="Kohler A."/>
            <person name="Nagy L.G."/>
            <person name="Floudas D."/>
            <person name="Copeland A."/>
            <person name="Barry K.W."/>
            <person name="Cichocki N."/>
            <person name="Veneault-Fourrey C."/>
            <person name="LaButti K."/>
            <person name="Lindquist E.A."/>
            <person name="Lipzen A."/>
            <person name="Lundell T."/>
            <person name="Morin E."/>
            <person name="Murat C."/>
            <person name="Sun H."/>
            <person name="Tunlid A."/>
            <person name="Henrissat B."/>
            <person name="Grigoriev I.V."/>
            <person name="Hibbett D.S."/>
            <person name="Martin F."/>
            <person name="Nordberg H.P."/>
            <person name="Cantor M.N."/>
            <person name="Hua S.X."/>
        </authorList>
    </citation>
    <scope>NUCLEOTIDE SEQUENCE [LARGE SCALE GENOMIC DNA]</scope>
    <source>
        <strain evidence="2 3">F 1598</strain>
    </source>
</reference>
<dbReference type="InParanoid" id="A0A0C3G5W2"/>
<name>A0A0C3G5W2_PILCF</name>
<dbReference type="PANTHER" id="PTHR22767:SF3">
    <property type="entry name" value="N-ALPHA-ACETYLTRANSFERASE 25, NATB AUXILIARY SUBUNIT"/>
    <property type="match status" value="1"/>
</dbReference>
<dbReference type="OrthoDB" id="1874341at2759"/>